<gene>
    <name evidence="1" type="ORF">BN869_000001477_1</name>
</gene>
<evidence type="ECO:0008006" key="2">
    <source>
        <dbReference type="Google" id="ProtNLM"/>
    </source>
</evidence>
<organism evidence="1">
    <name type="scientific">Bionectria ochroleuca</name>
    <name type="common">Gliocladium roseum</name>
    <dbReference type="NCBI Taxonomy" id="29856"/>
    <lineage>
        <taxon>Eukaryota</taxon>
        <taxon>Fungi</taxon>
        <taxon>Dikarya</taxon>
        <taxon>Ascomycota</taxon>
        <taxon>Pezizomycotina</taxon>
        <taxon>Sordariomycetes</taxon>
        <taxon>Hypocreomycetidae</taxon>
        <taxon>Hypocreales</taxon>
        <taxon>Bionectriaceae</taxon>
        <taxon>Clonostachys</taxon>
    </lineage>
</organism>
<dbReference type="AlphaFoldDB" id="A0A0B7JQ68"/>
<protein>
    <recommendedName>
        <fullName evidence="2">Kinesin light chain</fullName>
    </recommendedName>
</protein>
<dbReference type="Gene3D" id="1.25.40.10">
    <property type="entry name" value="Tetratricopeptide repeat domain"/>
    <property type="match status" value="1"/>
</dbReference>
<accession>A0A0B7JQ68</accession>
<evidence type="ECO:0000313" key="1">
    <source>
        <dbReference type="EMBL" id="CEO45422.1"/>
    </source>
</evidence>
<dbReference type="EMBL" id="CDPU01000002">
    <property type="protein sequence ID" value="CEO45422.1"/>
    <property type="molecule type" value="Genomic_DNA"/>
</dbReference>
<proteinExistence type="predicted"/>
<dbReference type="SUPFAM" id="SSF48452">
    <property type="entry name" value="TPR-like"/>
    <property type="match status" value="1"/>
</dbReference>
<reference evidence="1" key="1">
    <citation type="submission" date="2015-01" db="EMBL/GenBank/DDBJ databases">
        <authorList>
            <person name="Durling Mikael"/>
        </authorList>
    </citation>
    <scope>NUCLEOTIDE SEQUENCE</scope>
</reference>
<dbReference type="Pfam" id="PF13424">
    <property type="entry name" value="TPR_12"/>
    <property type="match status" value="1"/>
</dbReference>
<name>A0A0B7JQ68_BIOOC</name>
<dbReference type="InterPro" id="IPR011990">
    <property type="entry name" value="TPR-like_helical_dom_sf"/>
</dbReference>
<sequence>MWLTSGRRAMDARNIYCLANIYLAKGERTQAIQRHEEALSVRLEVFGGTHPSSGCSYWKLGRLWESEDKNKAEFSNDFKSSKVS</sequence>